<gene>
    <name evidence="5" type="ORF">KDL28_22325</name>
</gene>
<sequence length="245" mass="26421">MKPAVSATERAFHRRGSGSSVRPALPCVAVSVTPAPFGSGAEPGRWFGGRRTPGTLSNPRRPTRRAESHPPRRGAVPTLLIISDTHLPVRAKDLPAPVWAAVDEVDVVLHAGDWVAEALLDDLAARARRVIGVFGNNDGPGLRARLPEVARVELGGVRFAMVHETGQKAGRERRCATAYPDTDVLVFGHSHIPWDSTAPNGLRLLNPGSPTDRRRMPTFTWMTATAAGGALTEVHLHHLEPRKVV</sequence>
<evidence type="ECO:0000256" key="1">
    <source>
        <dbReference type="ARBA" id="ARBA00008950"/>
    </source>
</evidence>
<evidence type="ECO:0000259" key="4">
    <source>
        <dbReference type="Pfam" id="PF12850"/>
    </source>
</evidence>
<dbReference type="Pfam" id="PF12850">
    <property type="entry name" value="Metallophos_2"/>
    <property type="match status" value="1"/>
</dbReference>
<reference evidence="5" key="1">
    <citation type="submission" date="2021-04" db="EMBL/GenBank/DDBJ databases">
        <title>Pseudonocardia sp. nov., isolated from sandy soil of mangrove forest.</title>
        <authorList>
            <person name="Zan Z."/>
            <person name="Huang R."/>
            <person name="Liu W."/>
        </authorList>
    </citation>
    <scope>NUCLEOTIDE SEQUENCE</scope>
    <source>
        <strain evidence="5">S2-4</strain>
    </source>
</reference>
<dbReference type="EMBL" id="JAGSOV010000046">
    <property type="protein sequence ID" value="MCO1657803.1"/>
    <property type="molecule type" value="Genomic_DNA"/>
</dbReference>
<feature type="region of interest" description="Disordered" evidence="3">
    <location>
        <begin position="41"/>
        <end position="73"/>
    </location>
</feature>
<comment type="similarity">
    <text evidence="1 2">Belongs to the metallophosphoesterase superfamily. YfcE family.</text>
</comment>
<dbReference type="InterPro" id="IPR000979">
    <property type="entry name" value="Phosphodiesterase_MJ0936/Vps29"/>
</dbReference>
<keyword evidence="2" id="KW-0479">Metal-binding</keyword>
<comment type="cofactor">
    <cofactor evidence="2">
        <name>a divalent metal cation</name>
        <dbReference type="ChEBI" id="CHEBI:60240"/>
    </cofactor>
</comment>
<organism evidence="5 6">
    <name type="scientific">Pseudonocardia humida</name>
    <dbReference type="NCBI Taxonomy" id="2800819"/>
    <lineage>
        <taxon>Bacteria</taxon>
        <taxon>Bacillati</taxon>
        <taxon>Actinomycetota</taxon>
        <taxon>Actinomycetes</taxon>
        <taxon>Pseudonocardiales</taxon>
        <taxon>Pseudonocardiaceae</taxon>
        <taxon>Pseudonocardia</taxon>
    </lineage>
</organism>
<evidence type="ECO:0000256" key="2">
    <source>
        <dbReference type="RuleBase" id="RU362039"/>
    </source>
</evidence>
<dbReference type="Gene3D" id="3.60.21.10">
    <property type="match status" value="1"/>
</dbReference>
<dbReference type="SUPFAM" id="SSF56300">
    <property type="entry name" value="Metallo-dependent phosphatases"/>
    <property type="match status" value="1"/>
</dbReference>
<feature type="domain" description="Calcineurin-like phosphoesterase" evidence="4">
    <location>
        <begin position="79"/>
        <end position="225"/>
    </location>
</feature>
<dbReference type="EC" id="3.1.4.-" evidence="2"/>
<accession>A0ABT1A487</accession>
<name>A0ABT1A487_9PSEU</name>
<comment type="caution">
    <text evidence="5">The sequence shown here is derived from an EMBL/GenBank/DDBJ whole genome shotgun (WGS) entry which is preliminary data.</text>
</comment>
<dbReference type="NCBIfam" id="TIGR00040">
    <property type="entry name" value="yfcE"/>
    <property type="match status" value="1"/>
</dbReference>
<evidence type="ECO:0000313" key="6">
    <source>
        <dbReference type="Proteomes" id="UP001165283"/>
    </source>
</evidence>
<proteinExistence type="inferred from homology"/>
<evidence type="ECO:0000256" key="3">
    <source>
        <dbReference type="SAM" id="MobiDB-lite"/>
    </source>
</evidence>
<keyword evidence="6" id="KW-1185">Reference proteome</keyword>
<dbReference type="PANTHER" id="PTHR11124">
    <property type="entry name" value="VACUOLAR SORTING PROTEIN VPS29"/>
    <property type="match status" value="1"/>
</dbReference>
<dbReference type="InterPro" id="IPR029052">
    <property type="entry name" value="Metallo-depent_PP-like"/>
</dbReference>
<dbReference type="Proteomes" id="UP001165283">
    <property type="component" value="Unassembled WGS sequence"/>
</dbReference>
<evidence type="ECO:0000313" key="5">
    <source>
        <dbReference type="EMBL" id="MCO1657803.1"/>
    </source>
</evidence>
<dbReference type="InterPro" id="IPR024654">
    <property type="entry name" value="Calcineurin-like_PHP_lpxH"/>
</dbReference>
<protein>
    <recommendedName>
        <fullName evidence="2">Phosphoesterase</fullName>
        <ecNumber evidence="2">3.1.4.-</ecNumber>
    </recommendedName>
</protein>